<protein>
    <submittedName>
        <fullName evidence="1">Uncharacterized protein</fullName>
    </submittedName>
</protein>
<name>A0A6B3NKI3_9CYAN</name>
<organism evidence="1">
    <name type="scientific">Symploca sp. SIO1C4</name>
    <dbReference type="NCBI Taxonomy" id="2607765"/>
    <lineage>
        <taxon>Bacteria</taxon>
        <taxon>Bacillati</taxon>
        <taxon>Cyanobacteriota</taxon>
        <taxon>Cyanophyceae</taxon>
        <taxon>Coleofasciculales</taxon>
        <taxon>Coleofasciculaceae</taxon>
        <taxon>Symploca</taxon>
    </lineage>
</organism>
<comment type="caution">
    <text evidence="1">The sequence shown here is derived from an EMBL/GenBank/DDBJ whole genome shotgun (WGS) entry which is preliminary data.</text>
</comment>
<evidence type="ECO:0000313" key="1">
    <source>
        <dbReference type="EMBL" id="NER32250.1"/>
    </source>
</evidence>
<dbReference type="AlphaFoldDB" id="A0A6B3NKI3"/>
<gene>
    <name evidence="1" type="ORF">F6J89_32785</name>
</gene>
<reference evidence="1" key="1">
    <citation type="submission" date="2019-11" db="EMBL/GenBank/DDBJ databases">
        <title>Genomic insights into an expanded diversity of filamentous marine cyanobacteria reveals the extraordinary biosynthetic potential of Moorea and Okeania.</title>
        <authorList>
            <person name="Ferreira Leao T."/>
            <person name="Wang M."/>
            <person name="Moss N."/>
            <person name="Da Silva R."/>
            <person name="Sanders J."/>
            <person name="Nurk S."/>
            <person name="Gurevich A."/>
            <person name="Humphrey G."/>
            <person name="Reher R."/>
            <person name="Zhu Q."/>
            <person name="Belda-Ferre P."/>
            <person name="Glukhov E."/>
            <person name="Rex R."/>
            <person name="Dorrestein P.C."/>
            <person name="Knight R."/>
            <person name="Pevzner P."/>
            <person name="Gerwick W.H."/>
            <person name="Gerwick L."/>
        </authorList>
    </citation>
    <scope>NUCLEOTIDE SEQUENCE</scope>
    <source>
        <strain evidence="1">SIO1C4</strain>
    </source>
</reference>
<dbReference type="EMBL" id="JAAHFQ010001138">
    <property type="protein sequence ID" value="NER32250.1"/>
    <property type="molecule type" value="Genomic_DNA"/>
</dbReference>
<sequence>MLSEIVRPLVRTQIRLLANTKATRSTLVSTIAQWLSYLGVRAVVTNVNTNSDQIHVSLSVCKPHSCDIVDWQKIINNLNQSPQKSSASKLTYLDMNPKQQSKLQRLLAYVIQVGTPDKNVDWETLYPQLQDISLDENMLLGIKSALKVPQSLDQLMEGIEPELAAIALPFAVSISFLDRHVNPHEDRTITALFNAMK</sequence>
<proteinExistence type="predicted"/>
<accession>A0A6B3NKI3</accession>